<evidence type="ECO:0000256" key="1">
    <source>
        <dbReference type="ARBA" id="ARBA00004651"/>
    </source>
</evidence>
<keyword evidence="3" id="KW-0813">Transport</keyword>
<evidence type="ECO:0000256" key="3">
    <source>
        <dbReference type="ARBA" id="ARBA00022448"/>
    </source>
</evidence>
<comment type="caution">
    <text evidence="9">The sequence shown here is derived from an EMBL/GenBank/DDBJ whole genome shotgun (WGS) entry which is preliminary data.</text>
</comment>
<dbReference type="RefSeq" id="WP_127699231.1">
    <property type="nucleotide sequence ID" value="NZ_SACS01000011.1"/>
</dbReference>
<accession>A0A437QRY4</accession>
<evidence type="ECO:0000256" key="2">
    <source>
        <dbReference type="ARBA" id="ARBA00007935"/>
    </source>
</evidence>
<dbReference type="Pfam" id="PF01032">
    <property type="entry name" value="FecCD"/>
    <property type="match status" value="1"/>
</dbReference>
<reference evidence="9 10" key="1">
    <citation type="submission" date="2019-01" db="EMBL/GenBank/DDBJ databases">
        <authorList>
            <person name="Chen W.-M."/>
        </authorList>
    </citation>
    <scope>NUCLEOTIDE SEQUENCE [LARGE SCALE GENOMIC DNA]</scope>
    <source>
        <strain evidence="9 10">KYPC3</strain>
    </source>
</reference>
<evidence type="ECO:0000256" key="8">
    <source>
        <dbReference type="SAM" id="Phobius"/>
    </source>
</evidence>
<dbReference type="EMBL" id="SACS01000011">
    <property type="protein sequence ID" value="RVU37219.1"/>
    <property type="molecule type" value="Genomic_DNA"/>
</dbReference>
<feature type="transmembrane region" description="Helical" evidence="8">
    <location>
        <begin position="236"/>
        <end position="263"/>
    </location>
</feature>
<feature type="transmembrane region" description="Helical" evidence="8">
    <location>
        <begin position="305"/>
        <end position="324"/>
    </location>
</feature>
<comment type="subcellular location">
    <subcellularLocation>
        <location evidence="1">Cell membrane</location>
        <topology evidence="1">Multi-pass membrane protein</topology>
    </subcellularLocation>
</comment>
<feature type="transmembrane region" description="Helical" evidence="8">
    <location>
        <begin position="146"/>
        <end position="167"/>
    </location>
</feature>
<dbReference type="Proteomes" id="UP000283077">
    <property type="component" value="Unassembled WGS sequence"/>
</dbReference>
<dbReference type="GO" id="GO:0033214">
    <property type="term" value="P:siderophore-iron import into cell"/>
    <property type="evidence" value="ECO:0007669"/>
    <property type="project" value="TreeGrafter"/>
</dbReference>
<dbReference type="AlphaFoldDB" id="A0A437QRY4"/>
<keyword evidence="6 8" id="KW-1133">Transmembrane helix</keyword>
<feature type="transmembrane region" description="Helical" evidence="8">
    <location>
        <begin position="62"/>
        <end position="79"/>
    </location>
</feature>
<evidence type="ECO:0000313" key="9">
    <source>
        <dbReference type="EMBL" id="RVU37219.1"/>
    </source>
</evidence>
<gene>
    <name evidence="9" type="ORF">EOE67_11540</name>
</gene>
<dbReference type="OrthoDB" id="9055647at2"/>
<comment type="similarity">
    <text evidence="2">Belongs to the binding-protein-dependent transport system permease family. FecCD subfamily.</text>
</comment>
<evidence type="ECO:0000256" key="4">
    <source>
        <dbReference type="ARBA" id="ARBA00022475"/>
    </source>
</evidence>
<dbReference type="PROSITE" id="PS51257">
    <property type="entry name" value="PROKAR_LIPOPROTEIN"/>
    <property type="match status" value="1"/>
</dbReference>
<dbReference type="Gene3D" id="1.10.3470.10">
    <property type="entry name" value="ABC transporter involved in vitamin B12 uptake, BtuC"/>
    <property type="match status" value="1"/>
</dbReference>
<dbReference type="PANTHER" id="PTHR30472">
    <property type="entry name" value="FERRIC ENTEROBACTIN TRANSPORT SYSTEM PERMEASE PROTEIN"/>
    <property type="match status" value="1"/>
</dbReference>
<organism evidence="9 10">
    <name type="scientific">Rheinheimera riviphila</name>
    <dbReference type="NCBI Taxonomy" id="1834037"/>
    <lineage>
        <taxon>Bacteria</taxon>
        <taxon>Pseudomonadati</taxon>
        <taxon>Pseudomonadota</taxon>
        <taxon>Gammaproteobacteria</taxon>
        <taxon>Chromatiales</taxon>
        <taxon>Chromatiaceae</taxon>
        <taxon>Rheinheimera</taxon>
    </lineage>
</organism>
<proteinExistence type="inferred from homology"/>
<dbReference type="SUPFAM" id="SSF81345">
    <property type="entry name" value="ABC transporter involved in vitamin B12 uptake, BtuC"/>
    <property type="match status" value="1"/>
</dbReference>
<feature type="transmembrane region" description="Helical" evidence="8">
    <location>
        <begin position="269"/>
        <end position="293"/>
    </location>
</feature>
<dbReference type="GO" id="GO:0005886">
    <property type="term" value="C:plasma membrane"/>
    <property type="evidence" value="ECO:0007669"/>
    <property type="project" value="UniProtKB-SubCell"/>
</dbReference>
<dbReference type="InterPro" id="IPR037294">
    <property type="entry name" value="ABC_BtuC-like"/>
</dbReference>
<protein>
    <submittedName>
        <fullName evidence="9">Iron ABC transporter permease</fullName>
    </submittedName>
</protein>
<dbReference type="CDD" id="cd06550">
    <property type="entry name" value="TM_ABC_iron-siderophores_like"/>
    <property type="match status" value="1"/>
</dbReference>
<keyword evidence="10" id="KW-1185">Reference proteome</keyword>
<keyword evidence="7 8" id="KW-0472">Membrane</keyword>
<dbReference type="InterPro" id="IPR000522">
    <property type="entry name" value="ABC_transptr_permease_BtuC"/>
</dbReference>
<feature type="transmembrane region" description="Helical" evidence="8">
    <location>
        <begin position="190"/>
        <end position="210"/>
    </location>
</feature>
<dbReference type="PANTHER" id="PTHR30472:SF67">
    <property type="entry name" value="PERMEASE OF ABC TRANSPORTER-RELATED"/>
    <property type="match status" value="1"/>
</dbReference>
<keyword evidence="5 8" id="KW-0812">Transmembrane</keyword>
<dbReference type="GO" id="GO:0022857">
    <property type="term" value="F:transmembrane transporter activity"/>
    <property type="evidence" value="ECO:0007669"/>
    <property type="project" value="InterPro"/>
</dbReference>
<dbReference type="FunFam" id="1.10.3470.10:FF:000001">
    <property type="entry name" value="Vitamin B12 ABC transporter permease BtuC"/>
    <property type="match status" value="1"/>
</dbReference>
<feature type="transmembrane region" description="Helical" evidence="8">
    <location>
        <begin position="91"/>
        <end position="110"/>
    </location>
</feature>
<feature type="transmembrane region" description="Helical" evidence="8">
    <location>
        <begin position="116"/>
        <end position="139"/>
    </location>
</feature>
<evidence type="ECO:0000256" key="7">
    <source>
        <dbReference type="ARBA" id="ARBA00023136"/>
    </source>
</evidence>
<evidence type="ECO:0000313" key="10">
    <source>
        <dbReference type="Proteomes" id="UP000283077"/>
    </source>
</evidence>
<keyword evidence="4" id="KW-1003">Cell membrane</keyword>
<evidence type="ECO:0000256" key="5">
    <source>
        <dbReference type="ARBA" id="ARBA00022692"/>
    </source>
</evidence>
<name>A0A437QRY4_9GAMM</name>
<evidence type="ECO:0000256" key="6">
    <source>
        <dbReference type="ARBA" id="ARBA00022989"/>
    </source>
</evidence>
<sequence>MMKLLRPFRWLLLIILLLLSCLWCLNTGAVALDWQLLWPCLFDQCDASAQQQILLELRLPRLLLGLVAGAGLALSGALLQNLSRNMLADPYLFGIISGAGLGATLATLLLPQYAVALPLAAFFGALLAMVLVLGFAALGGWQRLDTVILAGVAVSFLLSAVTSLLLYQSEAFAANRVIFWLMGSLARADYQALAVITPCLLVCFALGCLYRRQLDALQWSDQTAQSLGVAVLPIRLLFLLLTAALTACIVAYCGGIGFVGLMIPHLVRLLFGGQTLVLLCGSMLCGSMFLIWVDAGARTLLPEQELPLGVITAGLGSLFFLLLLSRKGQRPL</sequence>